<evidence type="ECO:0000256" key="2">
    <source>
        <dbReference type="ARBA" id="ARBA00004225"/>
    </source>
</evidence>
<evidence type="ECO:0000256" key="6">
    <source>
        <dbReference type="ARBA" id="ARBA00022448"/>
    </source>
</evidence>
<evidence type="ECO:0000256" key="17">
    <source>
        <dbReference type="RuleBase" id="RU003297"/>
    </source>
</evidence>
<feature type="transmembrane region" description="Helical" evidence="17">
    <location>
        <begin position="304"/>
        <end position="325"/>
    </location>
</feature>
<dbReference type="GO" id="GO:0003954">
    <property type="term" value="F:NADH dehydrogenase activity"/>
    <property type="evidence" value="ECO:0007669"/>
    <property type="project" value="TreeGrafter"/>
</dbReference>
<keyword evidence="13 17" id="KW-0830">Ubiquinone</keyword>
<dbReference type="Pfam" id="PF00361">
    <property type="entry name" value="Proton_antipo_M"/>
    <property type="match status" value="1"/>
</dbReference>
<evidence type="ECO:0000256" key="10">
    <source>
        <dbReference type="ARBA" id="ARBA00022982"/>
    </source>
</evidence>
<dbReference type="GO" id="GO:0048039">
    <property type="term" value="F:ubiquinone binding"/>
    <property type="evidence" value="ECO:0007669"/>
    <property type="project" value="TreeGrafter"/>
</dbReference>
<keyword evidence="6 17" id="KW-0813">Transport</keyword>
<evidence type="ECO:0000256" key="8">
    <source>
        <dbReference type="ARBA" id="ARBA00022692"/>
    </source>
</evidence>
<keyword evidence="10 17" id="KW-0249">Electron transport</keyword>
<dbReference type="EMBL" id="MG923500">
    <property type="protein sequence ID" value="AZL93304.1"/>
    <property type="molecule type" value="Genomic_DNA"/>
</dbReference>
<feature type="transmembrane region" description="Helical" evidence="17">
    <location>
        <begin position="219"/>
        <end position="240"/>
    </location>
</feature>
<keyword evidence="8 17" id="KW-0812">Transmembrane</keyword>
<feature type="transmembrane region" description="Helical" evidence="17">
    <location>
        <begin position="252"/>
        <end position="269"/>
    </location>
</feature>
<feature type="transmembrane region" description="Helical" evidence="17">
    <location>
        <begin position="425"/>
        <end position="444"/>
    </location>
</feature>
<evidence type="ECO:0000256" key="9">
    <source>
        <dbReference type="ARBA" id="ARBA00022967"/>
    </source>
</evidence>
<dbReference type="InterPro" id="IPR003918">
    <property type="entry name" value="NADH_UbQ_OxRdtase"/>
</dbReference>
<comment type="function">
    <text evidence="17">Core subunit of the mitochondrial membrane respiratory chain NADH dehydrogenase (Complex I) which catalyzes electron transfer from NADH through the respiratory chain, using ubiquinone as an electron acceptor. Essential for the catalytic activity and assembly of complex I.</text>
</comment>
<dbReference type="PRINTS" id="PR01437">
    <property type="entry name" value="NUOXDRDTASE4"/>
</dbReference>
<sequence length="445" mass="51980">MMKFILMMLFYFFIMNMMDLVYMQLMYLIMLMILIFSMMIFYPLNNMLNIKIWIYYFFMMDVYSWGLILLSIMIMTLMIFSNSISKNNYFLYFMNLMNLMLILLIMCFISMNLMLFYIYFESSLIPIFLLILGWGYQVERIQAGMYMMLYTLLGSMPLFLVINFLYLKEFSMMMDLVKIKLNLFLIYISLMLAFLIKMPLYIVHLWLPKAHVEAPLVGSMILAGVMLKLGSYGVFRVILMMELMCKNFSSKIIIFSLIGSVISSMICFMQVDMKMLVAYSSVVHMGGLMAGLLTMFNWGYVGGYLMMIAHGLCSSGLFCLVNVNYKRLNSRSLIINKGMMNIHPVLTLMWFLLCSSNLSFPPSLNLLSEIMLFNALVAWSKLTVFLLGSTFFLGAFYSLYLYSYGQHGKMNNLIFSMKSVTVSEIMLLMMHWIPLNLMFLLIHLF</sequence>
<dbReference type="GO" id="GO:0015990">
    <property type="term" value="P:electron transport coupled proton transport"/>
    <property type="evidence" value="ECO:0007669"/>
    <property type="project" value="TreeGrafter"/>
</dbReference>
<dbReference type="GO" id="GO:0031966">
    <property type="term" value="C:mitochondrial membrane"/>
    <property type="evidence" value="ECO:0007669"/>
    <property type="project" value="UniProtKB-SubCell"/>
</dbReference>
<feature type="transmembrane region" description="Helical" evidence="17">
    <location>
        <begin position="20"/>
        <end position="42"/>
    </location>
</feature>
<evidence type="ECO:0000256" key="14">
    <source>
        <dbReference type="ARBA" id="ARBA00023128"/>
    </source>
</evidence>
<comment type="function">
    <text evidence="1">Core subunit of the mitochondrial membrane respiratory chain NADH dehydrogenase (Complex I) that is believed to belong to the minimal assembly required for catalysis. Complex I functions in the transfer of electrons from NADH to the respiratory chain. The immediate electron acceptor for the enzyme is believed to be ubiquinone.</text>
</comment>
<dbReference type="PANTHER" id="PTHR43507:SF20">
    <property type="entry name" value="NADH-UBIQUINONE OXIDOREDUCTASE CHAIN 4"/>
    <property type="match status" value="1"/>
</dbReference>
<dbReference type="GO" id="GO:0008137">
    <property type="term" value="F:NADH dehydrogenase (ubiquinone) activity"/>
    <property type="evidence" value="ECO:0007669"/>
    <property type="project" value="UniProtKB-UniRule"/>
</dbReference>
<name>A0A3S8V0V3_9HYME</name>
<feature type="domain" description="NADH:quinone oxidoreductase/Mrp antiporter transmembrane" evidence="18">
    <location>
        <begin position="110"/>
        <end position="389"/>
    </location>
</feature>
<evidence type="ECO:0000256" key="16">
    <source>
        <dbReference type="ARBA" id="ARBA00049551"/>
    </source>
</evidence>
<gene>
    <name evidence="19" type="primary">nad4</name>
</gene>
<keyword evidence="9" id="KW-1278">Translocase</keyword>
<feature type="transmembrane region" description="Helical" evidence="17">
    <location>
        <begin position="117"/>
        <end position="136"/>
    </location>
</feature>
<organism evidence="19">
    <name type="scientific">Hypsicera sp. ZJUH_2016019</name>
    <dbReference type="NCBI Taxonomy" id="2491161"/>
    <lineage>
        <taxon>Eukaryota</taxon>
        <taxon>Metazoa</taxon>
        <taxon>Ecdysozoa</taxon>
        <taxon>Arthropoda</taxon>
        <taxon>Hexapoda</taxon>
        <taxon>Insecta</taxon>
        <taxon>Pterygota</taxon>
        <taxon>Neoptera</taxon>
        <taxon>Endopterygota</taxon>
        <taxon>Hymenoptera</taxon>
        <taxon>Apocrita</taxon>
        <taxon>Ichneumonoidea</taxon>
        <taxon>Ichneumonidae</taxon>
        <taxon>Metopiinae</taxon>
        <taxon>Hypsicera</taxon>
    </lineage>
</organism>
<proteinExistence type="inferred from homology"/>
<dbReference type="AlphaFoldDB" id="A0A3S8V0V3"/>
<evidence type="ECO:0000256" key="1">
    <source>
        <dbReference type="ARBA" id="ARBA00003257"/>
    </source>
</evidence>
<comment type="subcellular location">
    <subcellularLocation>
        <location evidence="2 17">Mitochondrion membrane</location>
        <topology evidence="2 17">Multi-pass membrane protein</topology>
    </subcellularLocation>
</comment>
<reference evidence="19" key="1">
    <citation type="journal article" date="2018" name="Mol. Phylogenet. Evol.">
        <title>Mitochondrial phylogenomics of the Hymenoptera.</title>
        <authorList>
            <person name="Tang P."/>
            <person name="Zhu J.C."/>
            <person name="Zheng B.Y."/>
            <person name="Wei S.J."/>
            <person name="Sharkey M."/>
            <person name="Chen X.X."/>
            <person name="Vogler A.P."/>
        </authorList>
    </citation>
    <scope>NUCLEOTIDE SEQUENCE</scope>
</reference>
<dbReference type="InterPro" id="IPR001750">
    <property type="entry name" value="ND/Mrp_TM"/>
</dbReference>
<comment type="catalytic activity">
    <reaction evidence="16 17">
        <text>a ubiquinone + NADH + 5 H(+)(in) = a ubiquinol + NAD(+) + 4 H(+)(out)</text>
        <dbReference type="Rhea" id="RHEA:29091"/>
        <dbReference type="Rhea" id="RHEA-COMP:9565"/>
        <dbReference type="Rhea" id="RHEA-COMP:9566"/>
        <dbReference type="ChEBI" id="CHEBI:15378"/>
        <dbReference type="ChEBI" id="CHEBI:16389"/>
        <dbReference type="ChEBI" id="CHEBI:17976"/>
        <dbReference type="ChEBI" id="CHEBI:57540"/>
        <dbReference type="ChEBI" id="CHEBI:57945"/>
        <dbReference type="EC" id="7.1.1.2"/>
    </reaction>
</comment>
<evidence type="ECO:0000256" key="5">
    <source>
        <dbReference type="ARBA" id="ARBA00021006"/>
    </source>
</evidence>
<geneLocation type="mitochondrion" evidence="19"/>
<evidence type="ECO:0000313" key="19">
    <source>
        <dbReference type="EMBL" id="AZL93304.1"/>
    </source>
</evidence>
<evidence type="ECO:0000256" key="3">
    <source>
        <dbReference type="ARBA" id="ARBA00009025"/>
    </source>
</evidence>
<keyword evidence="12 17" id="KW-0520">NAD</keyword>
<feature type="transmembrane region" description="Helical" evidence="17">
    <location>
        <begin position="54"/>
        <end position="77"/>
    </location>
</feature>
<dbReference type="GO" id="GO:0042773">
    <property type="term" value="P:ATP synthesis coupled electron transport"/>
    <property type="evidence" value="ECO:0007669"/>
    <property type="project" value="InterPro"/>
</dbReference>
<evidence type="ECO:0000256" key="4">
    <source>
        <dbReference type="ARBA" id="ARBA00012944"/>
    </source>
</evidence>
<evidence type="ECO:0000256" key="7">
    <source>
        <dbReference type="ARBA" id="ARBA00022660"/>
    </source>
</evidence>
<feature type="transmembrane region" description="Helical" evidence="17">
    <location>
        <begin position="148"/>
        <end position="166"/>
    </location>
</feature>
<keyword evidence="14 17" id="KW-0496">Mitochondrion</keyword>
<feature type="transmembrane region" description="Helical" evidence="17">
    <location>
        <begin position="89"/>
        <end position="111"/>
    </location>
</feature>
<keyword evidence="15 17" id="KW-0472">Membrane</keyword>
<evidence type="ECO:0000256" key="11">
    <source>
        <dbReference type="ARBA" id="ARBA00022989"/>
    </source>
</evidence>
<comment type="similarity">
    <text evidence="3 17">Belongs to the complex I subunit 4 family.</text>
</comment>
<dbReference type="PANTHER" id="PTHR43507">
    <property type="entry name" value="NADH-UBIQUINONE OXIDOREDUCTASE CHAIN 4"/>
    <property type="match status" value="1"/>
</dbReference>
<keyword evidence="7 17" id="KW-0679">Respiratory chain</keyword>
<protein>
    <recommendedName>
        <fullName evidence="5 17">NADH-ubiquinone oxidoreductase chain 4</fullName>
        <ecNumber evidence="4 17">7.1.1.2</ecNumber>
    </recommendedName>
</protein>
<keyword evidence="11 17" id="KW-1133">Transmembrane helix</keyword>
<accession>A0A3S8V0V3</accession>
<evidence type="ECO:0000256" key="12">
    <source>
        <dbReference type="ARBA" id="ARBA00023027"/>
    </source>
</evidence>
<dbReference type="EC" id="7.1.1.2" evidence="4 17"/>
<feature type="transmembrane region" description="Helical" evidence="17">
    <location>
        <begin position="186"/>
        <end position="207"/>
    </location>
</feature>
<evidence type="ECO:0000256" key="15">
    <source>
        <dbReference type="ARBA" id="ARBA00023136"/>
    </source>
</evidence>
<feature type="transmembrane region" description="Helical" evidence="17">
    <location>
        <begin position="345"/>
        <end position="364"/>
    </location>
</feature>
<feature type="transmembrane region" description="Helical" evidence="17">
    <location>
        <begin position="384"/>
        <end position="404"/>
    </location>
</feature>
<evidence type="ECO:0000256" key="13">
    <source>
        <dbReference type="ARBA" id="ARBA00023075"/>
    </source>
</evidence>
<evidence type="ECO:0000259" key="18">
    <source>
        <dbReference type="Pfam" id="PF00361"/>
    </source>
</evidence>